<dbReference type="PANTHER" id="PTHR43080:SF29">
    <property type="entry name" value="OS02G0818000 PROTEIN"/>
    <property type="match status" value="1"/>
</dbReference>
<feature type="domain" description="BON" evidence="3">
    <location>
        <begin position="143"/>
        <end position="212"/>
    </location>
</feature>
<dbReference type="Proteomes" id="UP000669179">
    <property type="component" value="Unassembled WGS sequence"/>
</dbReference>
<dbReference type="Gene3D" id="3.30.1340.30">
    <property type="match status" value="1"/>
</dbReference>
<dbReference type="CDD" id="cd04586">
    <property type="entry name" value="CBS_pair_BON_assoc"/>
    <property type="match status" value="1"/>
</dbReference>
<accession>A0A939PDZ9</accession>
<keyword evidence="1 2" id="KW-0129">CBS domain</keyword>
<sequence length="229" mass="25161">MTSDVATVQADATFRDIVAMLEKRRISGLPVIDGGRRVLGVVSESDLLVKEAAEPLPGESPYAEHQAVWRGRRHRLENARARGGTAGEIMSTPAVTIAAGATIIEAARLLTRHGVNRLPVVDADGRLAGIVSRADLLRVFTKPDEVIRRQVIEEVIQRSLWQDPGKVEVEVRDGVVTLRGQLDVSSNVTLATQLTEAIDSVVAVHNELTFEHDDIKHKIDPQSLRHRDR</sequence>
<protein>
    <submittedName>
        <fullName evidence="5">CBS domain-containing protein</fullName>
    </submittedName>
</protein>
<dbReference type="InterPro" id="IPR046342">
    <property type="entry name" value="CBS_dom_sf"/>
</dbReference>
<evidence type="ECO:0000313" key="5">
    <source>
        <dbReference type="EMBL" id="MBO2447944.1"/>
    </source>
</evidence>
<dbReference type="PROSITE" id="PS51371">
    <property type="entry name" value="CBS"/>
    <property type="match status" value="2"/>
</dbReference>
<organism evidence="5 6">
    <name type="scientific">Actinomadura barringtoniae</name>
    <dbReference type="NCBI Taxonomy" id="1427535"/>
    <lineage>
        <taxon>Bacteria</taxon>
        <taxon>Bacillati</taxon>
        <taxon>Actinomycetota</taxon>
        <taxon>Actinomycetes</taxon>
        <taxon>Streptosporangiales</taxon>
        <taxon>Thermomonosporaceae</taxon>
        <taxon>Actinomadura</taxon>
    </lineage>
</organism>
<dbReference type="SUPFAM" id="SSF54631">
    <property type="entry name" value="CBS-domain pair"/>
    <property type="match status" value="1"/>
</dbReference>
<feature type="domain" description="CBS" evidence="4">
    <location>
        <begin position="90"/>
        <end position="146"/>
    </location>
</feature>
<reference evidence="5" key="1">
    <citation type="submission" date="2021-03" db="EMBL/GenBank/DDBJ databases">
        <authorList>
            <person name="Kanchanasin P."/>
            <person name="Saeng-In P."/>
            <person name="Phongsopitanun W."/>
            <person name="Yuki M."/>
            <person name="Kudo T."/>
            <person name="Ohkuma M."/>
            <person name="Tanasupawat S."/>
        </authorList>
    </citation>
    <scope>NUCLEOTIDE SEQUENCE</scope>
    <source>
        <strain evidence="5">GKU 128</strain>
    </source>
</reference>
<dbReference type="InterPro" id="IPR051257">
    <property type="entry name" value="Diverse_CBS-Domain"/>
</dbReference>
<dbReference type="PROSITE" id="PS50914">
    <property type="entry name" value="BON"/>
    <property type="match status" value="1"/>
</dbReference>
<evidence type="ECO:0000313" key="6">
    <source>
        <dbReference type="Proteomes" id="UP000669179"/>
    </source>
</evidence>
<dbReference type="RefSeq" id="WP_208255576.1">
    <property type="nucleotide sequence ID" value="NZ_JAGEOJ010000004.1"/>
</dbReference>
<gene>
    <name evidence="5" type="ORF">J4573_12640</name>
</gene>
<name>A0A939PDZ9_9ACTN</name>
<evidence type="ECO:0000256" key="2">
    <source>
        <dbReference type="PROSITE-ProRule" id="PRU00703"/>
    </source>
</evidence>
<dbReference type="Pfam" id="PF04972">
    <property type="entry name" value="BON"/>
    <property type="match status" value="1"/>
</dbReference>
<dbReference type="InterPro" id="IPR007055">
    <property type="entry name" value="BON_dom"/>
</dbReference>
<dbReference type="AlphaFoldDB" id="A0A939PDZ9"/>
<feature type="domain" description="CBS" evidence="4">
    <location>
        <begin position="1"/>
        <end position="58"/>
    </location>
</feature>
<proteinExistence type="predicted"/>
<dbReference type="InterPro" id="IPR017080">
    <property type="entry name" value="UCP036990_CBS_BON"/>
</dbReference>
<comment type="caution">
    <text evidence="5">The sequence shown here is derived from an EMBL/GenBank/DDBJ whole genome shotgun (WGS) entry which is preliminary data.</text>
</comment>
<dbReference type="SMART" id="SM00116">
    <property type="entry name" value="CBS"/>
    <property type="match status" value="2"/>
</dbReference>
<evidence type="ECO:0000259" key="3">
    <source>
        <dbReference type="PROSITE" id="PS50914"/>
    </source>
</evidence>
<dbReference type="InterPro" id="IPR000644">
    <property type="entry name" value="CBS_dom"/>
</dbReference>
<dbReference type="Pfam" id="PF00571">
    <property type="entry name" value="CBS"/>
    <property type="match status" value="2"/>
</dbReference>
<keyword evidence="6" id="KW-1185">Reference proteome</keyword>
<dbReference type="Gene3D" id="3.10.580.10">
    <property type="entry name" value="CBS-domain"/>
    <property type="match status" value="1"/>
</dbReference>
<evidence type="ECO:0000256" key="1">
    <source>
        <dbReference type="ARBA" id="ARBA00023122"/>
    </source>
</evidence>
<dbReference type="PANTHER" id="PTHR43080">
    <property type="entry name" value="CBS DOMAIN-CONTAINING PROTEIN CBSX3, MITOCHONDRIAL"/>
    <property type="match status" value="1"/>
</dbReference>
<dbReference type="PIRSF" id="PIRSF036990">
    <property type="entry name" value="UCP036990_CBS_BON"/>
    <property type="match status" value="1"/>
</dbReference>
<dbReference type="EMBL" id="JAGEOJ010000004">
    <property type="protein sequence ID" value="MBO2447944.1"/>
    <property type="molecule type" value="Genomic_DNA"/>
</dbReference>
<evidence type="ECO:0000259" key="4">
    <source>
        <dbReference type="PROSITE" id="PS51371"/>
    </source>
</evidence>